<organism evidence="2">
    <name type="scientific">Cladocopium goreaui</name>
    <dbReference type="NCBI Taxonomy" id="2562237"/>
    <lineage>
        <taxon>Eukaryota</taxon>
        <taxon>Sar</taxon>
        <taxon>Alveolata</taxon>
        <taxon>Dinophyceae</taxon>
        <taxon>Suessiales</taxon>
        <taxon>Symbiodiniaceae</taxon>
        <taxon>Cladocopium</taxon>
    </lineage>
</organism>
<gene>
    <name evidence="2" type="ORF">C1SCF055_LOCUS4217</name>
</gene>
<dbReference type="OrthoDB" id="434619at2759"/>
<evidence type="ECO:0000313" key="3">
    <source>
        <dbReference type="EMBL" id="CAL1129324.1"/>
    </source>
</evidence>
<dbReference type="EMBL" id="CAMXCT020000235">
    <property type="protein sequence ID" value="CAL1129324.1"/>
    <property type="molecule type" value="Genomic_DNA"/>
</dbReference>
<evidence type="ECO:0000259" key="1">
    <source>
        <dbReference type="SMART" id="SM00244"/>
    </source>
</evidence>
<dbReference type="PANTHER" id="PTHR43327:SF10">
    <property type="entry name" value="STOMATIN-LIKE PROTEIN 2, MITOCHONDRIAL"/>
    <property type="match status" value="1"/>
</dbReference>
<evidence type="ECO:0000313" key="4">
    <source>
        <dbReference type="EMBL" id="CAL4763261.1"/>
    </source>
</evidence>
<dbReference type="Proteomes" id="UP001152797">
    <property type="component" value="Unassembled WGS sequence"/>
</dbReference>
<dbReference type="InterPro" id="IPR036013">
    <property type="entry name" value="Band_7/SPFH_dom_sf"/>
</dbReference>
<name>A0A9P1FGB8_9DINO</name>
<keyword evidence="5" id="KW-1185">Reference proteome</keyword>
<dbReference type="InterPro" id="IPR050710">
    <property type="entry name" value="Band7/mec-2_domain"/>
</dbReference>
<dbReference type="SMART" id="SM00244">
    <property type="entry name" value="PHB"/>
    <property type="match status" value="1"/>
</dbReference>
<dbReference type="PANTHER" id="PTHR43327">
    <property type="entry name" value="STOMATIN-LIKE PROTEIN 2, MITOCHONDRIAL"/>
    <property type="match status" value="1"/>
</dbReference>
<dbReference type="Pfam" id="PF01145">
    <property type="entry name" value="Band_7"/>
    <property type="match status" value="1"/>
</dbReference>
<dbReference type="AlphaFoldDB" id="A0A9P1FGB8"/>
<dbReference type="EMBL" id="CAMXCT030000235">
    <property type="protein sequence ID" value="CAL4763261.1"/>
    <property type="molecule type" value="Genomic_DNA"/>
</dbReference>
<reference evidence="2" key="1">
    <citation type="submission" date="2022-10" db="EMBL/GenBank/DDBJ databases">
        <authorList>
            <person name="Chen Y."/>
            <person name="Dougan E. K."/>
            <person name="Chan C."/>
            <person name="Rhodes N."/>
            <person name="Thang M."/>
        </authorList>
    </citation>
    <scope>NUCLEOTIDE SEQUENCE</scope>
</reference>
<proteinExistence type="predicted"/>
<dbReference type="SUPFAM" id="SSF117892">
    <property type="entry name" value="Band 7/SPFH domain"/>
    <property type="match status" value="1"/>
</dbReference>
<sequence>MSCCSCVPTGSLGVIQRFGEYQGLQEPGFRCICFPITTVRAVSLAVQQYECDTDCKTKDSVTVTVRTAVQYQIQKDMVKAAYFDIEEPMDQVRAEVGSVLRSTLPSMTLDESYEAKETMVEEILTTVRDAMKGYGYDIIKVLITDIKPEQSVMAAMNNINAQRRRREAAIEKGEAEKFLKIKAAEAEAEAKRLAGVGMAAMRAAMAHGILDSMQFITASGMSESEAMQIMVTTQYLDTLKDFSNHKSMLVPHQWKPPHEETEVAEIQMEPPKQLELEEM</sequence>
<dbReference type="InterPro" id="IPR001107">
    <property type="entry name" value="Band_7"/>
</dbReference>
<evidence type="ECO:0000313" key="5">
    <source>
        <dbReference type="Proteomes" id="UP001152797"/>
    </source>
</evidence>
<dbReference type="EMBL" id="CAMXCT010000235">
    <property type="protein sequence ID" value="CAI3975949.1"/>
    <property type="molecule type" value="Genomic_DNA"/>
</dbReference>
<dbReference type="Gene3D" id="3.30.479.30">
    <property type="entry name" value="Band 7 domain"/>
    <property type="match status" value="1"/>
</dbReference>
<protein>
    <submittedName>
        <fullName evidence="4">Hypersensitive-induced response protein 1</fullName>
    </submittedName>
</protein>
<accession>A0A9P1FGB8</accession>
<feature type="domain" description="Band 7" evidence="1">
    <location>
        <begin position="2"/>
        <end position="160"/>
    </location>
</feature>
<reference evidence="3" key="2">
    <citation type="submission" date="2024-04" db="EMBL/GenBank/DDBJ databases">
        <authorList>
            <person name="Chen Y."/>
            <person name="Shah S."/>
            <person name="Dougan E. K."/>
            <person name="Thang M."/>
            <person name="Chan C."/>
        </authorList>
    </citation>
    <scope>NUCLEOTIDE SEQUENCE [LARGE SCALE GENOMIC DNA]</scope>
</reference>
<comment type="caution">
    <text evidence="2">The sequence shown here is derived from an EMBL/GenBank/DDBJ whole genome shotgun (WGS) entry which is preliminary data.</text>
</comment>
<evidence type="ECO:0000313" key="2">
    <source>
        <dbReference type="EMBL" id="CAI3975949.1"/>
    </source>
</evidence>